<dbReference type="AlphaFoldDB" id="A0AA94EG86"/>
<dbReference type="RefSeq" id="WP_105305638.1">
    <property type="nucleotide sequence ID" value="NZ_PIPS01000001.1"/>
</dbReference>
<comment type="caution">
    <text evidence="2">The sequence shown here is derived from an EMBL/GenBank/DDBJ whole genome shotgun (WGS) entry which is preliminary data.</text>
</comment>
<dbReference type="SUPFAM" id="SSF82714">
    <property type="entry name" value="Multidrug efflux transporter AcrB TolC docking domain, DN and DC subdomains"/>
    <property type="match status" value="2"/>
</dbReference>
<dbReference type="Proteomes" id="UP000286680">
    <property type="component" value="Unassembled WGS sequence"/>
</dbReference>
<name>A0AA94EG86_9GAMM</name>
<dbReference type="InterPro" id="IPR027463">
    <property type="entry name" value="AcrB_DN_DC_subdom"/>
</dbReference>
<feature type="transmembrane region" description="Helical" evidence="1">
    <location>
        <begin position="525"/>
        <end position="542"/>
    </location>
</feature>
<reference evidence="3" key="1">
    <citation type="journal article" date="2018" name="Front. Microbiol.">
        <title>Genome-Based Analysis Reveals the Taxonomy and Diversity of the Family Idiomarinaceae.</title>
        <authorList>
            <person name="Liu Y."/>
            <person name="Lai Q."/>
            <person name="Shao Z."/>
        </authorList>
    </citation>
    <scope>NUCLEOTIDE SEQUENCE [LARGE SCALE GENOMIC DNA]</scope>
    <source>
        <strain evidence="3">SN-14</strain>
    </source>
</reference>
<feature type="transmembrane region" description="Helical" evidence="1">
    <location>
        <begin position="886"/>
        <end position="906"/>
    </location>
</feature>
<dbReference type="Gene3D" id="3.30.70.1440">
    <property type="entry name" value="Multidrug efflux transporter AcrB pore domain"/>
    <property type="match status" value="1"/>
</dbReference>
<dbReference type="GO" id="GO:0042910">
    <property type="term" value="F:xenobiotic transmembrane transporter activity"/>
    <property type="evidence" value="ECO:0007669"/>
    <property type="project" value="TreeGrafter"/>
</dbReference>
<keyword evidence="1" id="KW-1133">Transmembrane helix</keyword>
<gene>
    <name evidence="2" type="ORF">CWE23_04675</name>
</gene>
<accession>A0AA94EG86</accession>
<feature type="transmembrane region" description="Helical" evidence="1">
    <location>
        <begin position="912"/>
        <end position="933"/>
    </location>
</feature>
<dbReference type="Gene3D" id="3.30.70.1320">
    <property type="entry name" value="Multidrug efflux transporter AcrB pore domain like"/>
    <property type="match status" value="1"/>
</dbReference>
<feature type="transmembrane region" description="Helical" evidence="1">
    <location>
        <begin position="983"/>
        <end position="1010"/>
    </location>
</feature>
<dbReference type="SUPFAM" id="SSF82693">
    <property type="entry name" value="Multidrug efflux transporter AcrB pore domain, PN1, PN2, PC1 and PC2 subdomains"/>
    <property type="match status" value="2"/>
</dbReference>
<dbReference type="Pfam" id="PF00873">
    <property type="entry name" value="ACR_tran"/>
    <property type="match status" value="1"/>
</dbReference>
<keyword evidence="1" id="KW-0812">Transmembrane</keyword>
<evidence type="ECO:0000256" key="1">
    <source>
        <dbReference type="SAM" id="Phobius"/>
    </source>
</evidence>
<sequence length="1015" mass="112196">MNIAQYSMERKTSSWLLLLILLIGGIVSLTQLGRLEDPKFTIKQAMVITQYPGASAQQVEEEVSYPLENAIQELSYVDHVRSISKPGLSQITVEMKSIYRADDLEQIWDELRRKVGDASRRLPPGTQQPMVRDDFADVYGVLLAITGEGYSYHDIEHYADFLRRELVLVEGVGKVVATGEQQEQVVVEVSRAKLSNVGIPPARIANLLTTQNTVADAGRVTIEDEAFRIATSGEFESVEELANLVISNPGADERIYLRDVAAIYRTVEEIPQQVVRFNGLPSVWLGLSFADNVNVVEVGERIQAKLDELSYAQPIGMQLERIYDQPHAVENSVNDFLLNLVEAVAIVIIALLVTMGFRSGLLIGTVLLLTVLGTFIFMNVFSINLQRVSLGALIIALGMLVDNAIVIADGIVVGMRRGQSKLQAAVITVKQNQWALLGGTVIGIIAFAPIGLSADATGEFAGSLFWVLLISLLLSWITALILIPFLADRLYSKKDISGDGNSDVFDHPVYRVYRRVLEACLRHKVFTMLLMLALLVVSAAGFKQVKQAFFPPSTTPMFYVDLWYPQGTDIRTTAQDSKRLEQYLLAQPQVVSVSTTVGQGAPRFTLTYLVEKAYESYAQLIVRAQDKDAMEQIMANVREHIRVAHPQVEDKLIRVEIGPATPAKIEARISGSEPAVLREIATQIEAILAKDPGAMNIRHDWRNKTKLLRPRFDESAARRLGITKQDVNDLLRTNFVGRQVGLYRDGTDLLPIVSRAPASERVDLDNWQELQIYSPVMDRFLPLAQVVQRIDVEWEDALILRRDRKRTLTVMADHDVLGEETATAVFERVRPQIEALSLPLGYELSWGGQHEASNKAQTALFSSLPLGFLVMFIITVLLFNSARLAVVLWTTVPLSIVGVTAGLLLLDKPFGFMALLGFLSLSGMLIKNGVVLLEQVNVELGEGKPPHQALVDASVSRVRPVAMAAATTILGMLPLLFDDFFASMATVIMFGLGFATVLTLIVVPVMYALIASPKR</sequence>
<dbReference type="PANTHER" id="PTHR32063:SF18">
    <property type="entry name" value="CATION EFFLUX SYSTEM PROTEIN"/>
    <property type="match status" value="1"/>
</dbReference>
<dbReference type="SUPFAM" id="SSF82866">
    <property type="entry name" value="Multidrug efflux transporter AcrB transmembrane domain"/>
    <property type="match status" value="2"/>
</dbReference>
<organism evidence="2 3">
    <name type="scientific">Idiomarina aquatica</name>
    <dbReference type="NCBI Taxonomy" id="1327752"/>
    <lineage>
        <taxon>Bacteria</taxon>
        <taxon>Pseudomonadati</taxon>
        <taxon>Pseudomonadota</taxon>
        <taxon>Gammaproteobacteria</taxon>
        <taxon>Alteromonadales</taxon>
        <taxon>Idiomarinaceae</taxon>
        <taxon>Idiomarina</taxon>
    </lineage>
</organism>
<proteinExistence type="predicted"/>
<feature type="transmembrane region" description="Helical" evidence="1">
    <location>
        <begin position="361"/>
        <end position="383"/>
    </location>
</feature>
<dbReference type="PANTHER" id="PTHR32063">
    <property type="match status" value="1"/>
</dbReference>
<feature type="transmembrane region" description="Helical" evidence="1">
    <location>
        <begin position="958"/>
        <end position="977"/>
    </location>
</feature>
<protein>
    <submittedName>
        <fullName evidence="2">MFS transporter</fullName>
    </submittedName>
</protein>
<feature type="transmembrane region" description="Helical" evidence="1">
    <location>
        <begin position="336"/>
        <end position="354"/>
    </location>
</feature>
<dbReference type="Gene3D" id="1.20.1640.10">
    <property type="entry name" value="Multidrug efflux transporter AcrB transmembrane domain"/>
    <property type="match status" value="2"/>
</dbReference>
<feature type="transmembrane region" description="Helical" evidence="1">
    <location>
        <begin position="434"/>
        <end position="452"/>
    </location>
</feature>
<feature type="transmembrane region" description="Helical" evidence="1">
    <location>
        <begin position="859"/>
        <end position="879"/>
    </location>
</feature>
<dbReference type="Gene3D" id="3.30.2090.10">
    <property type="entry name" value="Multidrug efflux transporter AcrB TolC docking domain, DN and DC subdomains"/>
    <property type="match status" value="2"/>
</dbReference>
<evidence type="ECO:0000313" key="3">
    <source>
        <dbReference type="Proteomes" id="UP000286680"/>
    </source>
</evidence>
<dbReference type="InterPro" id="IPR001036">
    <property type="entry name" value="Acrflvin-R"/>
</dbReference>
<dbReference type="GO" id="GO:0005886">
    <property type="term" value="C:plasma membrane"/>
    <property type="evidence" value="ECO:0007669"/>
    <property type="project" value="TreeGrafter"/>
</dbReference>
<feature type="transmembrane region" description="Helical" evidence="1">
    <location>
        <begin position="389"/>
        <end position="413"/>
    </location>
</feature>
<keyword evidence="3" id="KW-1185">Reference proteome</keyword>
<evidence type="ECO:0000313" key="2">
    <source>
        <dbReference type="EMBL" id="RUO45306.1"/>
    </source>
</evidence>
<dbReference type="PRINTS" id="PR00702">
    <property type="entry name" value="ACRIFLAVINRP"/>
</dbReference>
<keyword evidence="1" id="KW-0472">Membrane</keyword>
<dbReference type="EMBL" id="PIPS01000001">
    <property type="protein sequence ID" value="RUO45306.1"/>
    <property type="molecule type" value="Genomic_DNA"/>
</dbReference>
<dbReference type="Gene3D" id="3.30.70.1430">
    <property type="entry name" value="Multidrug efflux transporter AcrB pore domain"/>
    <property type="match status" value="2"/>
</dbReference>
<feature type="transmembrane region" description="Helical" evidence="1">
    <location>
        <begin position="464"/>
        <end position="487"/>
    </location>
</feature>